<dbReference type="Gene3D" id="3.10.105.10">
    <property type="entry name" value="Dipeptide-binding Protein, Domain 3"/>
    <property type="match status" value="1"/>
</dbReference>
<dbReference type="OrthoDB" id="9803988at2"/>
<comment type="subcellular location">
    <subcellularLocation>
        <location evidence="1">Periplasm</location>
    </subcellularLocation>
</comment>
<reference evidence="4 5" key="1">
    <citation type="submission" date="2016-10" db="EMBL/GenBank/DDBJ databases">
        <authorList>
            <person name="Varghese N."/>
            <person name="Submissions S."/>
        </authorList>
    </citation>
    <scope>NUCLEOTIDE SEQUENCE [LARGE SCALE GENOMIC DNA]</scope>
    <source>
        <strain evidence="4 5">DSM 21822</strain>
    </source>
</reference>
<dbReference type="GO" id="GO:0015833">
    <property type="term" value="P:peptide transport"/>
    <property type="evidence" value="ECO:0007669"/>
    <property type="project" value="TreeGrafter"/>
</dbReference>
<proteinExistence type="inferred from homology"/>
<dbReference type="Gene3D" id="3.40.190.10">
    <property type="entry name" value="Periplasmic binding protein-like II"/>
    <property type="match status" value="1"/>
</dbReference>
<dbReference type="NCBIfam" id="TIGR01409">
    <property type="entry name" value="TAT_signal_seq"/>
    <property type="match status" value="1"/>
</dbReference>
<dbReference type="InterPro" id="IPR039424">
    <property type="entry name" value="SBP_5"/>
</dbReference>
<dbReference type="EMBL" id="FOSL01000007">
    <property type="protein sequence ID" value="SFK49627.1"/>
    <property type="molecule type" value="Genomic_DNA"/>
</dbReference>
<accession>A0A1I4A0I6</accession>
<dbReference type="CDD" id="cd08503">
    <property type="entry name" value="PBP2_NikA_DppA_OppA_like_17"/>
    <property type="match status" value="1"/>
</dbReference>
<dbReference type="RefSeq" id="WP_149760680.1">
    <property type="nucleotide sequence ID" value="NZ_BSPE01000070.1"/>
</dbReference>
<gene>
    <name evidence="4" type="ORF">SAMN04488498_10770</name>
</gene>
<dbReference type="PROSITE" id="PS51318">
    <property type="entry name" value="TAT"/>
    <property type="match status" value="1"/>
</dbReference>
<evidence type="ECO:0000256" key="2">
    <source>
        <dbReference type="ARBA" id="ARBA00005695"/>
    </source>
</evidence>
<dbReference type="PIRSF" id="PIRSF002741">
    <property type="entry name" value="MppA"/>
    <property type="match status" value="1"/>
</dbReference>
<sequence>MSNELEFLSHRVAAGKLSRRDFLGRAAALGVTATFANSLLGSAARAAGPVKGGVLKAGLVGGESTNSLDPALFMTQVPFAFGKMWGEMIVELSPEGALEYRIAEEIGSSDDAKVWTLKIRDGIEFHNGKTATAEDVAATLERHSDEKSKSGALGYMKGIETIKVNGKEVVLTLKEPNADLPYLLSDYHLIVQPNGGKDGADAGISAGPYKISVNEPGVRHGGERFANYWQADKMGHADQVEIIVINDATARTSALQGGQVHVINRVEPKIVDLIKRVPGVTIRNHSGPGHYVFIMHCNTAPFDNNDLRMALKLAMDREEMLDKVLRGYGSLGNDFPINASYPLFADDIEQRKFDPDQAKFLYKKSGHEGAVLLRTSDVAFPGAVDAAQLYQQSCAKAGIQIEVKREPGDGYWSEVWNKQPFSTSYWGGRSTQDQMYSTAYLSTADWNDTRFLRPDFDKMLLAARAELDNDKRKAMYRDMAMIVRDEGGLILPMFNQFIDATGAKVGGWIDDPHQELMNGYVLAKCWLEA</sequence>
<dbReference type="AlphaFoldDB" id="A0A1I4A0I6"/>
<keyword evidence="5" id="KW-1185">Reference proteome</keyword>
<dbReference type="Gene3D" id="3.90.76.10">
    <property type="entry name" value="Dipeptide-binding Protein, Domain 1"/>
    <property type="match status" value="1"/>
</dbReference>
<dbReference type="GO" id="GO:1904680">
    <property type="term" value="F:peptide transmembrane transporter activity"/>
    <property type="evidence" value="ECO:0007669"/>
    <property type="project" value="TreeGrafter"/>
</dbReference>
<name>A0A1I4A0I6_9HYPH</name>
<dbReference type="InterPro" id="IPR000914">
    <property type="entry name" value="SBP_5_dom"/>
</dbReference>
<comment type="similarity">
    <text evidence="2">Belongs to the bacterial solute-binding protein 5 family.</text>
</comment>
<evidence type="ECO:0000313" key="4">
    <source>
        <dbReference type="EMBL" id="SFK49627.1"/>
    </source>
</evidence>
<dbReference type="InterPro" id="IPR030678">
    <property type="entry name" value="Peptide/Ni-bd"/>
</dbReference>
<dbReference type="PANTHER" id="PTHR30290">
    <property type="entry name" value="PERIPLASMIC BINDING COMPONENT OF ABC TRANSPORTER"/>
    <property type="match status" value="1"/>
</dbReference>
<dbReference type="GO" id="GO:0043190">
    <property type="term" value="C:ATP-binding cassette (ABC) transporter complex"/>
    <property type="evidence" value="ECO:0007669"/>
    <property type="project" value="InterPro"/>
</dbReference>
<dbReference type="InterPro" id="IPR019546">
    <property type="entry name" value="TAT_signal_bac_arc"/>
</dbReference>
<dbReference type="PANTHER" id="PTHR30290:SF65">
    <property type="entry name" value="MONOACYL PHOSPHATIDYLINOSITOL TETRAMANNOSIDE-BINDING PROTEIN LPQW-RELATED"/>
    <property type="match status" value="1"/>
</dbReference>
<dbReference type="GO" id="GO:0030288">
    <property type="term" value="C:outer membrane-bounded periplasmic space"/>
    <property type="evidence" value="ECO:0007669"/>
    <property type="project" value="UniProtKB-ARBA"/>
</dbReference>
<dbReference type="SUPFAM" id="SSF53850">
    <property type="entry name" value="Periplasmic binding protein-like II"/>
    <property type="match status" value="1"/>
</dbReference>
<protein>
    <submittedName>
        <fullName evidence="4">Peptide/nickel transport system substrate-binding protein</fullName>
    </submittedName>
</protein>
<feature type="domain" description="Solute-binding protein family 5" evidence="3">
    <location>
        <begin position="99"/>
        <end position="447"/>
    </location>
</feature>
<evidence type="ECO:0000256" key="1">
    <source>
        <dbReference type="ARBA" id="ARBA00004418"/>
    </source>
</evidence>
<dbReference type="Pfam" id="PF00496">
    <property type="entry name" value="SBP_bac_5"/>
    <property type="match status" value="1"/>
</dbReference>
<dbReference type="InterPro" id="IPR006311">
    <property type="entry name" value="TAT_signal"/>
</dbReference>
<evidence type="ECO:0000313" key="5">
    <source>
        <dbReference type="Proteomes" id="UP000323300"/>
    </source>
</evidence>
<evidence type="ECO:0000259" key="3">
    <source>
        <dbReference type="Pfam" id="PF00496"/>
    </source>
</evidence>
<organism evidence="4 5">
    <name type="scientific">Neomesorhizobium albiziae</name>
    <dbReference type="NCBI Taxonomy" id="335020"/>
    <lineage>
        <taxon>Bacteria</taxon>
        <taxon>Pseudomonadati</taxon>
        <taxon>Pseudomonadota</taxon>
        <taxon>Alphaproteobacteria</taxon>
        <taxon>Hyphomicrobiales</taxon>
        <taxon>Phyllobacteriaceae</taxon>
        <taxon>Neomesorhizobium</taxon>
    </lineage>
</organism>
<dbReference type="Proteomes" id="UP000323300">
    <property type="component" value="Unassembled WGS sequence"/>
</dbReference>